<dbReference type="PANTHER" id="PTHR12136:SF114">
    <property type="entry name" value="PLECKSTRIN DOMAIN, START DOMAIN, PROTEIN ENHANCED DISEASE RESISTANCE 2"/>
    <property type="match status" value="1"/>
</dbReference>
<dbReference type="InterPro" id="IPR009769">
    <property type="entry name" value="EDR2_C"/>
</dbReference>
<accession>A0A9R1UJE9</accession>
<keyword evidence="3" id="KW-1185">Reference proteome</keyword>
<sequence length="393" mass="44910">MCFPMHYIHIYLRGHSAYPDSPLGPDAYHEYQILLVQDYKELKKKNNQNSIHKNSNKPKENPMISIDWKFWRSYLQKSSGQCVTIQMLGRVAALRELVKTNLSHYLFTEFTPQELKKDSLMQHHNEASNDLDLVKMDDHYSDEFFDFDDESECDYIITLPEDKTGNLAHSWSSPEPSLFPVCGQTFLEDRKKITVESTLLKTVGADWLKSDKREDQLAIRPRNIIHKYAAEAEVGTAVKLSAPKPQLVVPPSAACFFWCPLFLVPMDLDLFLVLVPSAAFLFKRLEDLFNGRPFDMLDATLTDIIQKFPLDIKSLDKNCLGPLRKAYCSSLNLLLRREAREFANEFRAITKASRNPTVLLEGSTGSNQNVNNADTSTALKLMPKCSPYYPTPC</sequence>
<dbReference type="InterPro" id="IPR045096">
    <property type="entry name" value="EDR2-like"/>
</dbReference>
<dbReference type="EMBL" id="NBSK02000009">
    <property type="protein sequence ID" value="KAJ0188233.1"/>
    <property type="molecule type" value="Genomic_DNA"/>
</dbReference>
<protein>
    <recommendedName>
        <fullName evidence="1">Protein ENHANCED DISEASE RESISTANCE 2 C-terminal domain-containing protein</fullName>
    </recommendedName>
</protein>
<name>A0A9R1UJE9_LACSA</name>
<evidence type="ECO:0000259" key="1">
    <source>
        <dbReference type="Pfam" id="PF07059"/>
    </source>
</evidence>
<feature type="domain" description="Protein ENHANCED DISEASE RESISTANCE 2 C-terminal" evidence="1">
    <location>
        <begin position="171"/>
        <end position="244"/>
    </location>
</feature>
<dbReference type="AlphaFoldDB" id="A0A9R1UJE9"/>
<gene>
    <name evidence="2" type="ORF">LSAT_V11C900477460</name>
</gene>
<evidence type="ECO:0000313" key="3">
    <source>
        <dbReference type="Proteomes" id="UP000235145"/>
    </source>
</evidence>
<reference evidence="2 3" key="1">
    <citation type="journal article" date="2017" name="Nat. Commun.">
        <title>Genome assembly with in vitro proximity ligation data and whole-genome triplication in lettuce.</title>
        <authorList>
            <person name="Reyes-Chin-Wo S."/>
            <person name="Wang Z."/>
            <person name="Yang X."/>
            <person name="Kozik A."/>
            <person name="Arikit S."/>
            <person name="Song C."/>
            <person name="Xia L."/>
            <person name="Froenicke L."/>
            <person name="Lavelle D.O."/>
            <person name="Truco M.J."/>
            <person name="Xia R."/>
            <person name="Zhu S."/>
            <person name="Xu C."/>
            <person name="Xu H."/>
            <person name="Xu X."/>
            <person name="Cox K."/>
            <person name="Korf I."/>
            <person name="Meyers B.C."/>
            <person name="Michelmore R.W."/>
        </authorList>
    </citation>
    <scope>NUCLEOTIDE SEQUENCE [LARGE SCALE GENOMIC DNA]</scope>
    <source>
        <strain evidence="3">cv. Salinas</strain>
        <tissue evidence="2">Seedlings</tissue>
    </source>
</reference>
<evidence type="ECO:0000313" key="2">
    <source>
        <dbReference type="EMBL" id="KAJ0188233.1"/>
    </source>
</evidence>
<organism evidence="2 3">
    <name type="scientific">Lactuca sativa</name>
    <name type="common">Garden lettuce</name>
    <dbReference type="NCBI Taxonomy" id="4236"/>
    <lineage>
        <taxon>Eukaryota</taxon>
        <taxon>Viridiplantae</taxon>
        <taxon>Streptophyta</taxon>
        <taxon>Embryophyta</taxon>
        <taxon>Tracheophyta</taxon>
        <taxon>Spermatophyta</taxon>
        <taxon>Magnoliopsida</taxon>
        <taxon>eudicotyledons</taxon>
        <taxon>Gunneridae</taxon>
        <taxon>Pentapetalae</taxon>
        <taxon>asterids</taxon>
        <taxon>campanulids</taxon>
        <taxon>Asterales</taxon>
        <taxon>Asteraceae</taxon>
        <taxon>Cichorioideae</taxon>
        <taxon>Cichorieae</taxon>
        <taxon>Lactucinae</taxon>
        <taxon>Lactuca</taxon>
    </lineage>
</organism>
<dbReference type="Proteomes" id="UP000235145">
    <property type="component" value="Unassembled WGS sequence"/>
</dbReference>
<comment type="caution">
    <text evidence="2">The sequence shown here is derived from an EMBL/GenBank/DDBJ whole genome shotgun (WGS) entry which is preliminary data.</text>
</comment>
<proteinExistence type="predicted"/>
<dbReference type="PANTHER" id="PTHR12136">
    <property type="entry name" value="ENHANCED DISEASE RESISTANCE-RELATED"/>
    <property type="match status" value="1"/>
</dbReference>
<dbReference type="Pfam" id="PF07059">
    <property type="entry name" value="EDR2_C"/>
    <property type="match status" value="1"/>
</dbReference>